<evidence type="ECO:0008006" key="3">
    <source>
        <dbReference type="Google" id="ProtNLM"/>
    </source>
</evidence>
<evidence type="ECO:0000313" key="2">
    <source>
        <dbReference type="Proteomes" id="UP000886822"/>
    </source>
</evidence>
<name>A0A9D1QU34_9LACO</name>
<evidence type="ECO:0000313" key="1">
    <source>
        <dbReference type="EMBL" id="HIW71991.1"/>
    </source>
</evidence>
<dbReference type="InterPro" id="IPR045584">
    <property type="entry name" value="Pilin-like"/>
</dbReference>
<comment type="caution">
    <text evidence="1">The sequence shown here is derived from an EMBL/GenBank/DDBJ whole genome shotgun (WGS) entry which is preliminary data.</text>
</comment>
<dbReference type="AlphaFoldDB" id="A0A9D1QU34"/>
<protein>
    <recommendedName>
        <fullName evidence="3">Prepilin-type N-terminal cleavage/methylation domain-containing protein</fullName>
    </recommendedName>
</protein>
<proteinExistence type="predicted"/>
<reference evidence="1" key="2">
    <citation type="submission" date="2021-04" db="EMBL/GenBank/DDBJ databases">
        <authorList>
            <person name="Gilroy R."/>
        </authorList>
    </citation>
    <scope>NUCLEOTIDE SEQUENCE</scope>
    <source>
        <strain evidence="1">CHK173-259</strain>
    </source>
</reference>
<reference evidence="1" key="1">
    <citation type="journal article" date="2021" name="PeerJ">
        <title>Extensive microbial diversity within the chicken gut microbiome revealed by metagenomics and culture.</title>
        <authorList>
            <person name="Gilroy R."/>
            <person name="Ravi A."/>
            <person name="Getino M."/>
            <person name="Pursley I."/>
            <person name="Horton D.L."/>
            <person name="Alikhan N.F."/>
            <person name="Baker D."/>
            <person name="Gharbi K."/>
            <person name="Hall N."/>
            <person name="Watson M."/>
            <person name="Adriaenssens E.M."/>
            <person name="Foster-Nyarko E."/>
            <person name="Jarju S."/>
            <person name="Secka A."/>
            <person name="Antonio M."/>
            <person name="Oren A."/>
            <person name="Chaudhuri R.R."/>
            <person name="La Ragione R."/>
            <person name="Hildebrand F."/>
            <person name="Pallen M.J."/>
        </authorList>
    </citation>
    <scope>NUCLEOTIDE SEQUENCE</scope>
    <source>
        <strain evidence="1">CHK173-259</strain>
    </source>
</reference>
<organism evidence="1 2">
    <name type="scientific">Candidatus Levilactobacillus faecigallinarum</name>
    <dbReference type="NCBI Taxonomy" id="2838638"/>
    <lineage>
        <taxon>Bacteria</taxon>
        <taxon>Bacillati</taxon>
        <taxon>Bacillota</taxon>
        <taxon>Bacilli</taxon>
        <taxon>Lactobacillales</taxon>
        <taxon>Lactobacillaceae</taxon>
        <taxon>Levilactobacillus</taxon>
    </lineage>
</organism>
<dbReference type="SUPFAM" id="SSF54523">
    <property type="entry name" value="Pili subunits"/>
    <property type="match status" value="1"/>
</dbReference>
<sequence>MSRHSRGFTLYEMVLVLTITAGLAILLARPVVDARSALSDRTFWLAWGQLWRTARQDAISHHRSLTVTIDANQRQIRVTVAKPTPRLLQSLPIPRQLRPPQSKIHCVITPRGWSESRTIAWWSVSRRCWWYQSFPIGGGMFHVRQITT</sequence>
<gene>
    <name evidence="1" type="ORF">H9875_05110</name>
</gene>
<dbReference type="Proteomes" id="UP000886822">
    <property type="component" value="Unassembled WGS sequence"/>
</dbReference>
<dbReference type="EMBL" id="DXGJ01000038">
    <property type="protein sequence ID" value="HIW71991.1"/>
    <property type="molecule type" value="Genomic_DNA"/>
</dbReference>
<accession>A0A9D1QU34</accession>